<comment type="caution">
    <text evidence="5">The sequence shown here is derived from an EMBL/GenBank/DDBJ whole genome shotgun (WGS) entry which is preliminary data.</text>
</comment>
<dbReference type="PANTHER" id="PTHR37418:SF2">
    <property type="entry name" value="3-KETO-5-AMINOHEXANOATE CLEAVAGE ENZYME"/>
    <property type="match status" value="1"/>
</dbReference>
<evidence type="ECO:0000256" key="3">
    <source>
        <dbReference type="ARBA" id="ARBA00022723"/>
    </source>
</evidence>
<dbReference type="Gene3D" id="3.20.20.70">
    <property type="entry name" value="Aldolase class I"/>
    <property type="match status" value="1"/>
</dbReference>
<dbReference type="EMBL" id="QMNG01000130">
    <property type="protein sequence ID" value="RLC35710.1"/>
    <property type="molecule type" value="Genomic_DNA"/>
</dbReference>
<dbReference type="GO" id="GO:0046872">
    <property type="term" value="F:metal ion binding"/>
    <property type="evidence" value="ECO:0007669"/>
    <property type="project" value="UniProtKB-KW"/>
</dbReference>
<gene>
    <name evidence="5" type="ORF">DRH29_05925</name>
</gene>
<comment type="cofactor">
    <cofactor evidence="1">
        <name>Zn(2+)</name>
        <dbReference type="ChEBI" id="CHEBI:29105"/>
    </cofactor>
</comment>
<keyword evidence="3" id="KW-0479">Metal-binding</keyword>
<dbReference type="InterPro" id="IPR013785">
    <property type="entry name" value="Aldolase_TIM"/>
</dbReference>
<dbReference type="Proteomes" id="UP000281261">
    <property type="component" value="Unassembled WGS sequence"/>
</dbReference>
<reference evidence="5 6" key="1">
    <citation type="submission" date="2018-06" db="EMBL/GenBank/DDBJ databases">
        <title>Extensive metabolic versatility and redundancy in microbially diverse, dynamic hydrothermal sediments.</title>
        <authorList>
            <person name="Dombrowski N."/>
            <person name="Teske A."/>
            <person name="Baker B.J."/>
        </authorList>
    </citation>
    <scope>NUCLEOTIDE SEQUENCE [LARGE SCALE GENOMIC DNA]</scope>
    <source>
        <strain evidence="5">B79_G16</strain>
    </source>
</reference>
<name>A0A420ZAV2_UNCK3</name>
<keyword evidence="2" id="KW-0808">Transferase</keyword>
<evidence type="ECO:0000256" key="4">
    <source>
        <dbReference type="ARBA" id="ARBA00022833"/>
    </source>
</evidence>
<dbReference type="InterPro" id="IPR011005">
    <property type="entry name" value="Dihydropteroate_synth-like_sf"/>
</dbReference>
<keyword evidence="4" id="KW-0862">Zinc</keyword>
<dbReference type="SUPFAM" id="SSF51717">
    <property type="entry name" value="Dihydropteroate synthetase-like"/>
    <property type="match status" value="1"/>
</dbReference>
<dbReference type="InterPro" id="IPR008567">
    <property type="entry name" value="BKACE"/>
</dbReference>
<accession>A0A420ZAV2</accession>
<evidence type="ECO:0000256" key="2">
    <source>
        <dbReference type="ARBA" id="ARBA00022679"/>
    </source>
</evidence>
<dbReference type="PANTHER" id="PTHR37418">
    <property type="entry name" value="3-KETO-5-AMINOHEXANOATE CLEAVAGE ENZYME-RELATED"/>
    <property type="match status" value="1"/>
</dbReference>
<dbReference type="AlphaFoldDB" id="A0A420ZAV2"/>
<evidence type="ECO:0000313" key="5">
    <source>
        <dbReference type="EMBL" id="RLC35710.1"/>
    </source>
</evidence>
<sequence length="299" mass="33292">MKTGRGILAMMTKNNKIIITAALTGSQTYKEHNPNVPYTAKEVAEEARRCREEGASIVHIHARDIKTGKPTSDLNHMKDIMRAVRSESDILINFSTAISEWAKEEERIAVVTECKPDLCSLNTGSMNFAFEVNYKTGEIGRDWVFYNSFTLVTKLALAMKEHGVKPELEVYDIGHIHNTLLLRRQGVFVEPLHYQFVFGVAGGIRFNLATFSHMIQELPDGSTWSVCGVGPNSFPVCMVAAASGGHMRVGLEDNLYISDKTLAKGSWEQVRKAAQIARIVDRDIATPDEARAILNLPKR</sequence>
<dbReference type="Pfam" id="PF05853">
    <property type="entry name" value="BKACE"/>
    <property type="match status" value="1"/>
</dbReference>
<proteinExistence type="predicted"/>
<evidence type="ECO:0000313" key="6">
    <source>
        <dbReference type="Proteomes" id="UP000281261"/>
    </source>
</evidence>
<protein>
    <submittedName>
        <fullName evidence="5">3-keto-5-aminohexanoate cleavage protein</fullName>
    </submittedName>
</protein>
<evidence type="ECO:0000256" key="1">
    <source>
        <dbReference type="ARBA" id="ARBA00001947"/>
    </source>
</evidence>
<organism evidence="5 6">
    <name type="scientific">candidate division Kazan bacterium</name>
    <dbReference type="NCBI Taxonomy" id="2202143"/>
    <lineage>
        <taxon>Bacteria</taxon>
        <taxon>Bacteria division Kazan-3B-28</taxon>
    </lineage>
</organism>
<dbReference type="GO" id="GO:0043720">
    <property type="term" value="F:3-keto-5-aminohexanoate cleavage activity"/>
    <property type="evidence" value="ECO:0007669"/>
    <property type="project" value="InterPro"/>
</dbReference>